<feature type="transmembrane region" description="Helical" evidence="8">
    <location>
        <begin position="269"/>
        <end position="287"/>
    </location>
</feature>
<evidence type="ECO:0000256" key="1">
    <source>
        <dbReference type="ARBA" id="ARBA00004127"/>
    </source>
</evidence>
<dbReference type="EMBL" id="ABJB010422275">
    <property type="status" value="NOT_ANNOTATED_CDS"/>
    <property type="molecule type" value="Genomic_DNA"/>
</dbReference>
<dbReference type="GO" id="GO:0098553">
    <property type="term" value="C:lumenal side of endoplasmic reticulum membrane"/>
    <property type="evidence" value="ECO:0000318"/>
    <property type="project" value="GO_Central"/>
</dbReference>
<evidence type="ECO:0000256" key="4">
    <source>
        <dbReference type="ARBA" id="ARBA00022801"/>
    </source>
</evidence>
<dbReference type="VEuPathDB" id="VectorBase:ISCI014541"/>
<evidence type="ECO:0000256" key="8">
    <source>
        <dbReference type="SAM" id="Phobius"/>
    </source>
</evidence>
<dbReference type="EMBL" id="DS968888">
    <property type="protein sequence ID" value="EEC19904.1"/>
    <property type="molecule type" value="Genomic_DNA"/>
</dbReference>
<dbReference type="GO" id="GO:0005765">
    <property type="term" value="C:lysosomal membrane"/>
    <property type="evidence" value="ECO:0000318"/>
    <property type="project" value="GO_Central"/>
</dbReference>
<dbReference type="InParanoid" id="B7QM32"/>
<feature type="transmembrane region" description="Helical" evidence="8">
    <location>
        <begin position="121"/>
        <end position="140"/>
    </location>
</feature>
<keyword evidence="3 8" id="KW-0812">Transmembrane</keyword>
<reference evidence="10" key="2">
    <citation type="submission" date="2020-05" db="UniProtKB">
        <authorList>
            <consortium name="EnsemblMetazoa"/>
        </authorList>
    </citation>
    <scope>IDENTIFICATION</scope>
    <source>
        <strain evidence="10">wikel</strain>
    </source>
</reference>
<feature type="compositionally biased region" description="Low complexity" evidence="7">
    <location>
        <begin position="314"/>
        <end position="345"/>
    </location>
</feature>
<evidence type="ECO:0000313" key="10">
    <source>
        <dbReference type="EnsemblMetazoa" id="ISCW014541-PA"/>
    </source>
</evidence>
<keyword evidence="11" id="KW-1185">Reference proteome</keyword>
<accession>B7QM32</accession>
<protein>
    <recommendedName>
        <fullName evidence="13">Signal peptide peptidase-like 2B</fullName>
    </recommendedName>
</protein>
<dbReference type="GO" id="GO:0042500">
    <property type="term" value="F:aspartic endopeptidase activity, intramembrane cleaving"/>
    <property type="evidence" value="ECO:0000318"/>
    <property type="project" value="GO_Central"/>
</dbReference>
<dbReference type="InterPro" id="IPR006639">
    <property type="entry name" value="Preselin/SPP"/>
</dbReference>
<keyword evidence="5 8" id="KW-1133">Transmembrane helix</keyword>
<dbReference type="EMBL" id="ABJB010352294">
    <property type="status" value="NOT_ANNOTATED_CDS"/>
    <property type="molecule type" value="Genomic_DNA"/>
</dbReference>
<name>B7QM32_IXOSC</name>
<evidence type="ECO:0008006" key="13">
    <source>
        <dbReference type="Google" id="ProtNLM"/>
    </source>
</evidence>
<dbReference type="PaxDb" id="6945-B7QM32"/>
<dbReference type="AlphaFoldDB" id="B7QM32"/>
<dbReference type="GO" id="GO:0098554">
    <property type="term" value="C:cytoplasmic side of endoplasmic reticulum membrane"/>
    <property type="evidence" value="ECO:0000318"/>
    <property type="project" value="GO_Central"/>
</dbReference>
<dbReference type="VEuPathDB" id="VectorBase:ISCW014541"/>
<keyword evidence="12" id="KW-1267">Proteomics identification</keyword>
<dbReference type="HOGENOM" id="CLU_618617_0_0_1"/>
<dbReference type="SMART" id="SM00730">
    <property type="entry name" value="PSN"/>
    <property type="match status" value="1"/>
</dbReference>
<evidence type="ECO:0000256" key="6">
    <source>
        <dbReference type="ARBA" id="ARBA00023136"/>
    </source>
</evidence>
<comment type="subcellular location">
    <subcellularLocation>
        <location evidence="1">Endomembrane system</location>
        <topology evidence="1">Multi-pass membrane protein</topology>
    </subcellularLocation>
</comment>
<feature type="transmembrane region" description="Helical" evidence="8">
    <location>
        <begin position="169"/>
        <end position="194"/>
    </location>
</feature>
<evidence type="ECO:0007829" key="12">
    <source>
        <dbReference type="PeptideAtlas" id="B7QM32"/>
    </source>
</evidence>
<sequence length="443" mass="47991">MGSPLWPTGFVALRYEADLASSSPRPQGTHAEDGYQHEVGRCTHTGAATAAGEAAVDGSQSKSENLMEEESSLDVSPVLVTLFVICMGVMLLLLYFFFQYLGLFLSIPKNVCPCFHGPLEIRQLVLIIFAISVSVTWVVLRHHPQSWILQDLLGVAFSINMLKTLRMPNLMICSVLLVLLFFYDIFFVFITPFLTMKGESIMVEVARGGNSQEQLPMVLRVPHLNNESLSVCFSQFSLLGFGDILVPVYGVGLVVTFVALYMMKTPQPALLYLVPATLIPTVCIAWCRGQLKEIWHGCKPVPPALAAPPPSLPATPSASGSDTGRSPSPARGRGSRPTGSPGTSPQGPVPASPSINYRPDVPLLSAPEHLERDVPPHYGHPDIYRHPADKDDVADRAVGEDADGPTGANRAHDARQAGENSPLNNWGDGQPLVRYMSTGVQQS</sequence>
<feature type="transmembrane region" description="Helical" evidence="8">
    <location>
        <begin position="78"/>
        <end position="101"/>
    </location>
</feature>
<keyword evidence="6 8" id="KW-0472">Membrane</keyword>
<dbReference type="Proteomes" id="UP000001555">
    <property type="component" value="Unassembled WGS sequence"/>
</dbReference>
<keyword evidence="4" id="KW-0378">Hydrolase</keyword>
<dbReference type="PANTHER" id="PTHR12174:SF103">
    <property type="entry name" value="INTRAMEMBRANE PROTEASE (IMPAS) FAMILY"/>
    <property type="match status" value="1"/>
</dbReference>
<dbReference type="EMBL" id="ABJB010171891">
    <property type="status" value="NOT_ANNOTATED_CDS"/>
    <property type="molecule type" value="Genomic_DNA"/>
</dbReference>
<dbReference type="EMBL" id="ABJB011004605">
    <property type="status" value="NOT_ANNOTATED_CDS"/>
    <property type="molecule type" value="Genomic_DNA"/>
</dbReference>
<evidence type="ECO:0000256" key="3">
    <source>
        <dbReference type="ARBA" id="ARBA00022692"/>
    </source>
</evidence>
<dbReference type="EMBL" id="ABJB010974826">
    <property type="status" value="NOT_ANNOTATED_CDS"/>
    <property type="molecule type" value="Genomic_DNA"/>
</dbReference>
<proteinExistence type="evidence at protein level"/>
<evidence type="ECO:0000313" key="9">
    <source>
        <dbReference type="EMBL" id="EEC19904.1"/>
    </source>
</evidence>
<dbReference type="Pfam" id="PF04258">
    <property type="entry name" value="Peptidase_A22B"/>
    <property type="match status" value="2"/>
</dbReference>
<dbReference type="EMBL" id="ABJB010714697">
    <property type="status" value="NOT_ANNOTATED_CDS"/>
    <property type="molecule type" value="Genomic_DNA"/>
</dbReference>
<organism>
    <name type="scientific">Ixodes scapularis</name>
    <name type="common">Black-legged tick</name>
    <name type="synonym">Deer tick</name>
    <dbReference type="NCBI Taxonomy" id="6945"/>
    <lineage>
        <taxon>Eukaryota</taxon>
        <taxon>Metazoa</taxon>
        <taxon>Ecdysozoa</taxon>
        <taxon>Arthropoda</taxon>
        <taxon>Chelicerata</taxon>
        <taxon>Arachnida</taxon>
        <taxon>Acari</taxon>
        <taxon>Parasitiformes</taxon>
        <taxon>Ixodida</taxon>
        <taxon>Ixodoidea</taxon>
        <taxon>Ixodidae</taxon>
        <taxon>Ixodinae</taxon>
        <taxon>Ixodes</taxon>
    </lineage>
</organism>
<dbReference type="InterPro" id="IPR007369">
    <property type="entry name" value="Peptidase_A22B_SPP"/>
</dbReference>
<reference evidence="9 11" key="1">
    <citation type="submission" date="2008-03" db="EMBL/GenBank/DDBJ databases">
        <title>Annotation of Ixodes scapularis.</title>
        <authorList>
            <consortium name="Ixodes scapularis Genome Project Consortium"/>
            <person name="Caler E."/>
            <person name="Hannick L.I."/>
            <person name="Bidwell S."/>
            <person name="Joardar V."/>
            <person name="Thiagarajan M."/>
            <person name="Amedeo P."/>
            <person name="Galinsky K.J."/>
            <person name="Schobel S."/>
            <person name="Inman J."/>
            <person name="Hostetler J."/>
            <person name="Miller J."/>
            <person name="Hammond M."/>
            <person name="Megy K."/>
            <person name="Lawson D."/>
            <person name="Kodira C."/>
            <person name="Sutton G."/>
            <person name="Meyer J."/>
            <person name="Hill C.A."/>
            <person name="Birren B."/>
            <person name="Nene V."/>
            <person name="Collins F."/>
            <person name="Alarcon-Chaidez F."/>
            <person name="Wikel S."/>
            <person name="Strausberg R."/>
        </authorList>
    </citation>
    <scope>NUCLEOTIDE SEQUENCE [LARGE SCALE GENOMIC DNA]</scope>
    <source>
        <strain evidence="11">Wikel</strain>
        <strain evidence="9">Wikel colony</strain>
    </source>
</reference>
<dbReference type="VEuPathDB" id="VectorBase:ISCP_016934"/>
<dbReference type="OrthoDB" id="29661at2759"/>
<dbReference type="GO" id="GO:0030660">
    <property type="term" value="C:Golgi-associated vesicle membrane"/>
    <property type="evidence" value="ECO:0000318"/>
    <property type="project" value="GO_Central"/>
</dbReference>
<evidence type="ECO:0000256" key="2">
    <source>
        <dbReference type="ARBA" id="ARBA00006859"/>
    </source>
</evidence>
<gene>
    <name evidence="9" type="ORF">IscW_ISCW014541</name>
</gene>
<dbReference type="PANTHER" id="PTHR12174">
    <property type="entry name" value="SIGNAL PEPTIDE PEPTIDASE"/>
    <property type="match status" value="1"/>
</dbReference>
<dbReference type="GO" id="GO:0033619">
    <property type="term" value="P:membrane protein proteolysis"/>
    <property type="evidence" value="ECO:0000318"/>
    <property type="project" value="GO_Central"/>
</dbReference>
<evidence type="ECO:0000313" key="11">
    <source>
        <dbReference type="Proteomes" id="UP000001555"/>
    </source>
</evidence>
<evidence type="ECO:0000256" key="7">
    <source>
        <dbReference type="SAM" id="MobiDB-lite"/>
    </source>
</evidence>
<feature type="region of interest" description="Disordered" evidence="7">
    <location>
        <begin position="306"/>
        <end position="443"/>
    </location>
</feature>
<evidence type="ECO:0000256" key="5">
    <source>
        <dbReference type="ARBA" id="ARBA00022989"/>
    </source>
</evidence>
<comment type="similarity">
    <text evidence="2">Belongs to the peptidase A22B family.</text>
</comment>
<feature type="compositionally biased region" description="Basic and acidic residues" evidence="7">
    <location>
        <begin position="368"/>
        <end position="399"/>
    </location>
</feature>
<feature type="transmembrane region" description="Helical" evidence="8">
    <location>
        <begin position="244"/>
        <end position="263"/>
    </location>
</feature>
<dbReference type="EnsemblMetazoa" id="ISCW014541-RA">
    <property type="protein sequence ID" value="ISCW014541-PA"/>
    <property type="gene ID" value="ISCW014541"/>
</dbReference>